<dbReference type="EMBL" id="REGN01000113">
    <property type="protein sequence ID" value="RNA44379.1"/>
    <property type="molecule type" value="Genomic_DNA"/>
</dbReference>
<comment type="caution">
    <text evidence="1">The sequence shown here is derived from an EMBL/GenBank/DDBJ whole genome shotgun (WGS) entry which is preliminary data.</text>
</comment>
<gene>
    <name evidence="1" type="ORF">BpHYR1_026183</name>
</gene>
<dbReference type="AlphaFoldDB" id="A0A3M7T8T5"/>
<organism evidence="1 2">
    <name type="scientific">Brachionus plicatilis</name>
    <name type="common">Marine rotifer</name>
    <name type="synonym">Brachionus muelleri</name>
    <dbReference type="NCBI Taxonomy" id="10195"/>
    <lineage>
        <taxon>Eukaryota</taxon>
        <taxon>Metazoa</taxon>
        <taxon>Spiralia</taxon>
        <taxon>Gnathifera</taxon>
        <taxon>Rotifera</taxon>
        <taxon>Eurotatoria</taxon>
        <taxon>Monogononta</taxon>
        <taxon>Pseudotrocha</taxon>
        <taxon>Ploima</taxon>
        <taxon>Brachionidae</taxon>
        <taxon>Brachionus</taxon>
    </lineage>
</organism>
<sequence length="62" mass="7667">MFVHELNFSFPIEKSDNQQYEKFKNNAFNFIIKIKYKEFYLNHFIKKKQESSENSRKLLKCI</sequence>
<name>A0A3M7T8T5_BRAPC</name>
<evidence type="ECO:0000313" key="1">
    <source>
        <dbReference type="EMBL" id="RNA44379.1"/>
    </source>
</evidence>
<protein>
    <submittedName>
        <fullName evidence="1">Uncharacterized protein</fullName>
    </submittedName>
</protein>
<proteinExistence type="predicted"/>
<dbReference type="Proteomes" id="UP000276133">
    <property type="component" value="Unassembled WGS sequence"/>
</dbReference>
<keyword evidence="2" id="KW-1185">Reference proteome</keyword>
<reference evidence="1 2" key="1">
    <citation type="journal article" date="2018" name="Sci. Rep.">
        <title>Genomic signatures of local adaptation to the degree of environmental predictability in rotifers.</title>
        <authorList>
            <person name="Franch-Gras L."/>
            <person name="Hahn C."/>
            <person name="Garcia-Roger E.M."/>
            <person name="Carmona M.J."/>
            <person name="Serra M."/>
            <person name="Gomez A."/>
        </authorList>
    </citation>
    <scope>NUCLEOTIDE SEQUENCE [LARGE SCALE GENOMIC DNA]</scope>
    <source>
        <strain evidence="1">HYR1</strain>
    </source>
</reference>
<accession>A0A3M7T8T5</accession>
<evidence type="ECO:0000313" key="2">
    <source>
        <dbReference type="Proteomes" id="UP000276133"/>
    </source>
</evidence>